<dbReference type="EMBL" id="NFJD01000001">
    <property type="protein sequence ID" value="OUO57205.1"/>
    <property type="molecule type" value="Genomic_DNA"/>
</dbReference>
<dbReference type="CDD" id="cd12797">
    <property type="entry name" value="M23_peptidase"/>
    <property type="match status" value="1"/>
</dbReference>
<evidence type="ECO:0000313" key="6">
    <source>
        <dbReference type="EMBL" id="OUO57205.1"/>
    </source>
</evidence>
<dbReference type="InterPro" id="IPR016047">
    <property type="entry name" value="M23ase_b-sheet_dom"/>
</dbReference>
<evidence type="ECO:0000256" key="2">
    <source>
        <dbReference type="SAM" id="Coils"/>
    </source>
</evidence>
<feature type="signal peptide" evidence="4">
    <location>
        <begin position="1"/>
        <end position="20"/>
    </location>
</feature>
<feature type="domain" description="M23ase beta-sheet core" evidence="5">
    <location>
        <begin position="286"/>
        <end position="383"/>
    </location>
</feature>
<protein>
    <recommendedName>
        <fullName evidence="5">M23ase beta-sheet core domain-containing protein</fullName>
    </recommendedName>
</protein>
<organism evidence="6 7">
    <name type="scientific">Candidatus Avelusimicrobium gallicola</name>
    <dbReference type="NCBI Taxonomy" id="2562704"/>
    <lineage>
        <taxon>Bacteria</taxon>
        <taxon>Pseudomonadati</taxon>
        <taxon>Elusimicrobiota</taxon>
        <taxon>Elusimicrobia</taxon>
        <taxon>Elusimicrobiales</taxon>
        <taxon>Elusimicrobiaceae</taxon>
        <taxon>Candidatus Avelusimicrobium</taxon>
    </lineage>
</organism>
<evidence type="ECO:0000256" key="1">
    <source>
        <dbReference type="ARBA" id="ARBA00022729"/>
    </source>
</evidence>
<gene>
    <name evidence="6" type="ORF">B5F75_00030</name>
</gene>
<dbReference type="PANTHER" id="PTHR21666">
    <property type="entry name" value="PEPTIDASE-RELATED"/>
    <property type="match status" value="1"/>
</dbReference>
<dbReference type="GO" id="GO:0004222">
    <property type="term" value="F:metalloendopeptidase activity"/>
    <property type="evidence" value="ECO:0007669"/>
    <property type="project" value="TreeGrafter"/>
</dbReference>
<dbReference type="InterPro" id="IPR011055">
    <property type="entry name" value="Dup_hybrid_motif"/>
</dbReference>
<comment type="caution">
    <text evidence="6">The sequence shown here is derived from an EMBL/GenBank/DDBJ whole genome shotgun (WGS) entry which is preliminary data.</text>
</comment>
<evidence type="ECO:0000256" key="4">
    <source>
        <dbReference type="SAM" id="SignalP"/>
    </source>
</evidence>
<dbReference type="InterPro" id="IPR050570">
    <property type="entry name" value="Cell_wall_metabolism_enzyme"/>
</dbReference>
<evidence type="ECO:0000313" key="7">
    <source>
        <dbReference type="Proteomes" id="UP000196368"/>
    </source>
</evidence>
<evidence type="ECO:0000259" key="5">
    <source>
        <dbReference type="Pfam" id="PF01551"/>
    </source>
</evidence>
<accession>A0A1Y4DE96</accession>
<dbReference type="Gene3D" id="6.10.250.3110">
    <property type="match status" value="1"/>
</dbReference>
<dbReference type="AlphaFoldDB" id="A0A1Y4DE96"/>
<dbReference type="RefSeq" id="WP_087286114.1">
    <property type="nucleotide sequence ID" value="NZ_NFJD01000001.1"/>
</dbReference>
<keyword evidence="7" id="KW-1185">Reference proteome</keyword>
<dbReference type="OrthoDB" id="9784703at2"/>
<evidence type="ECO:0000256" key="3">
    <source>
        <dbReference type="SAM" id="MobiDB-lite"/>
    </source>
</evidence>
<dbReference type="Gene3D" id="2.70.70.10">
    <property type="entry name" value="Glucose Permease (Domain IIA)"/>
    <property type="match status" value="1"/>
</dbReference>
<feature type="region of interest" description="Disordered" evidence="3">
    <location>
        <begin position="234"/>
        <end position="256"/>
    </location>
</feature>
<dbReference type="PANTHER" id="PTHR21666:SF289">
    <property type="entry name" value="L-ALA--D-GLU ENDOPEPTIDASE"/>
    <property type="match status" value="1"/>
</dbReference>
<keyword evidence="2" id="KW-0175">Coiled coil</keyword>
<reference evidence="7" key="1">
    <citation type="submission" date="2017-04" db="EMBL/GenBank/DDBJ databases">
        <title>Function of individual gut microbiota members based on whole genome sequencing of pure cultures obtained from chicken caecum.</title>
        <authorList>
            <person name="Medvecky M."/>
            <person name="Cejkova D."/>
            <person name="Polansky O."/>
            <person name="Karasova D."/>
            <person name="Kubasova T."/>
            <person name="Cizek A."/>
            <person name="Rychlik I."/>
        </authorList>
    </citation>
    <scope>NUCLEOTIDE SEQUENCE [LARGE SCALE GENOMIC DNA]</scope>
    <source>
        <strain evidence="7">An273</strain>
    </source>
</reference>
<feature type="compositionally biased region" description="Low complexity" evidence="3">
    <location>
        <begin position="238"/>
        <end position="248"/>
    </location>
</feature>
<sequence length="388" mass="43628">MAKILSVFLALVFCTSPLFCDEAADRKREIEKLKNEAAQKERELKRYREQEKKISKEISALEDKKARAERLKNQVESDISYVEQNLLSIEDKRAALERSMPMWQGVVEEELRNYYFTPSCPYCPGGYSLEQEIFVDRMLTHKAAFAAELKKENTEAKKKIHTFEERNKKLLAQSSQIKKEQAVISQSFNKKKKDLDVTKRKVAAVRKEINELNKSAEELNRLLASFERKRKAADAKKAAASKTSSKKTTGPKIDVPRNSLPWPAVGKVLSKFGKEYRSDLNTWIFRDGIKIAAKAGSPVRTVAEGSIIYAGPFRSYGNVVIADHGKGFFTIYGFLQQISVSVGDKLPQQGVIGTAGKDTQASSGTGQSAVYFEIRQGTTAVDPLNWLK</sequence>
<feature type="chain" id="PRO_5012938052" description="M23ase beta-sheet core domain-containing protein" evidence="4">
    <location>
        <begin position="21"/>
        <end position="388"/>
    </location>
</feature>
<dbReference type="Pfam" id="PF01551">
    <property type="entry name" value="Peptidase_M23"/>
    <property type="match status" value="1"/>
</dbReference>
<dbReference type="Proteomes" id="UP000196368">
    <property type="component" value="Unassembled WGS sequence"/>
</dbReference>
<keyword evidence="1 4" id="KW-0732">Signal</keyword>
<feature type="coiled-coil region" evidence="2">
    <location>
        <begin position="20"/>
        <end position="78"/>
    </location>
</feature>
<name>A0A1Y4DE96_9BACT</name>
<dbReference type="SUPFAM" id="SSF51261">
    <property type="entry name" value="Duplicated hybrid motif"/>
    <property type="match status" value="1"/>
</dbReference>
<proteinExistence type="predicted"/>